<dbReference type="GO" id="GO:0006950">
    <property type="term" value="P:response to stress"/>
    <property type="evidence" value="ECO:0007669"/>
    <property type="project" value="TreeGrafter"/>
</dbReference>
<dbReference type="PRINTS" id="PR00598">
    <property type="entry name" value="HTHMARR"/>
</dbReference>
<feature type="domain" description="HTH marR-type" evidence="1">
    <location>
        <begin position="6"/>
        <end position="139"/>
    </location>
</feature>
<dbReference type="EMBL" id="LVHI01000010">
    <property type="protein sequence ID" value="OAK55499.1"/>
    <property type="molecule type" value="Genomic_DNA"/>
</dbReference>
<keyword evidence="3" id="KW-1185">Reference proteome</keyword>
<reference evidence="2 3" key="1">
    <citation type="submission" date="2016-03" db="EMBL/GenBank/DDBJ databases">
        <title>Genome sequence of Rhodococcus kyotonensis KB10.</title>
        <authorList>
            <person name="Jeong H."/>
            <person name="Hong C.E."/>
            <person name="Jo S.H."/>
            <person name="Park J.M."/>
        </authorList>
    </citation>
    <scope>NUCLEOTIDE SEQUENCE [LARGE SCALE GENOMIC DNA]</scope>
    <source>
        <strain evidence="2 3">KB10</strain>
    </source>
</reference>
<gene>
    <name evidence="2" type="ORF">A3K89_20355</name>
</gene>
<comment type="caution">
    <text evidence="2">The sequence shown here is derived from an EMBL/GenBank/DDBJ whole genome shotgun (WGS) entry which is preliminary data.</text>
</comment>
<dbReference type="Proteomes" id="UP000077519">
    <property type="component" value="Unassembled WGS sequence"/>
</dbReference>
<dbReference type="AlphaFoldDB" id="A0A177YJU5"/>
<name>A0A177YJU5_9NOCA</name>
<dbReference type="PROSITE" id="PS50995">
    <property type="entry name" value="HTH_MARR_2"/>
    <property type="match status" value="1"/>
</dbReference>
<dbReference type="Gene3D" id="1.10.10.10">
    <property type="entry name" value="Winged helix-like DNA-binding domain superfamily/Winged helix DNA-binding domain"/>
    <property type="match status" value="1"/>
</dbReference>
<dbReference type="RefSeq" id="WP_068423858.1">
    <property type="nucleotide sequence ID" value="NZ_LVHI01000010.1"/>
</dbReference>
<sequence length="141" mass="15597">MHPEETPNLADSFMAVARRIRHTHMNALEPFGLNPSQSRALHVLAREEKPVRLRALADRLRIVARSATDIVDSLEQAELVVRAPDPADRRAVLVALTDDGRRRLQAIDAARRDVAALVFDGLEPAERVELARLLAKVTASA</sequence>
<proteinExistence type="predicted"/>
<dbReference type="Pfam" id="PF12802">
    <property type="entry name" value="MarR_2"/>
    <property type="match status" value="1"/>
</dbReference>
<organism evidence="2 3">
    <name type="scientific">Rhodococcoides kyotonense</name>
    <dbReference type="NCBI Taxonomy" id="398843"/>
    <lineage>
        <taxon>Bacteria</taxon>
        <taxon>Bacillati</taxon>
        <taxon>Actinomycetota</taxon>
        <taxon>Actinomycetes</taxon>
        <taxon>Mycobacteriales</taxon>
        <taxon>Nocardiaceae</taxon>
        <taxon>Rhodococcoides</taxon>
    </lineage>
</organism>
<dbReference type="PANTHER" id="PTHR33164">
    <property type="entry name" value="TRANSCRIPTIONAL REGULATOR, MARR FAMILY"/>
    <property type="match status" value="1"/>
</dbReference>
<evidence type="ECO:0000259" key="1">
    <source>
        <dbReference type="PROSITE" id="PS50995"/>
    </source>
</evidence>
<dbReference type="InterPro" id="IPR039422">
    <property type="entry name" value="MarR/SlyA-like"/>
</dbReference>
<dbReference type="SMART" id="SM00347">
    <property type="entry name" value="HTH_MARR"/>
    <property type="match status" value="1"/>
</dbReference>
<accession>A0A177YJU5</accession>
<dbReference type="InterPro" id="IPR036390">
    <property type="entry name" value="WH_DNA-bd_sf"/>
</dbReference>
<evidence type="ECO:0000313" key="2">
    <source>
        <dbReference type="EMBL" id="OAK55499.1"/>
    </source>
</evidence>
<evidence type="ECO:0000313" key="3">
    <source>
        <dbReference type="Proteomes" id="UP000077519"/>
    </source>
</evidence>
<dbReference type="InterPro" id="IPR000835">
    <property type="entry name" value="HTH_MarR-typ"/>
</dbReference>
<dbReference type="SUPFAM" id="SSF46785">
    <property type="entry name" value="Winged helix' DNA-binding domain"/>
    <property type="match status" value="1"/>
</dbReference>
<dbReference type="GO" id="GO:0003700">
    <property type="term" value="F:DNA-binding transcription factor activity"/>
    <property type="evidence" value="ECO:0007669"/>
    <property type="project" value="InterPro"/>
</dbReference>
<protein>
    <submittedName>
        <fullName evidence="2">MarR family transcriptional regulator</fullName>
    </submittedName>
</protein>
<dbReference type="PANTHER" id="PTHR33164:SF103">
    <property type="entry name" value="REGULATORY PROTEIN MARR"/>
    <property type="match status" value="1"/>
</dbReference>
<dbReference type="InterPro" id="IPR036388">
    <property type="entry name" value="WH-like_DNA-bd_sf"/>
</dbReference>